<evidence type="ECO:0000256" key="7">
    <source>
        <dbReference type="ARBA" id="ARBA00023157"/>
    </source>
</evidence>
<evidence type="ECO:0000313" key="14">
    <source>
        <dbReference type="Proteomes" id="UP000515135"/>
    </source>
</evidence>
<dbReference type="SUPFAM" id="SSF57196">
    <property type="entry name" value="EGF/Laminin"/>
    <property type="match status" value="4"/>
</dbReference>
<dbReference type="InterPro" id="IPR000742">
    <property type="entry name" value="EGF"/>
</dbReference>
<evidence type="ECO:0000256" key="3">
    <source>
        <dbReference type="ARBA" id="ARBA00022692"/>
    </source>
</evidence>
<dbReference type="InterPro" id="IPR056619">
    <property type="entry name" value="C8-3_MUC4"/>
</dbReference>
<evidence type="ECO:0000256" key="9">
    <source>
        <dbReference type="SAM" id="Phobius"/>
    </source>
</evidence>
<dbReference type="PROSITE" id="PS00010">
    <property type="entry name" value="ASX_HYDROXYL"/>
    <property type="match status" value="2"/>
</dbReference>
<dbReference type="GO" id="GO:0007160">
    <property type="term" value="P:cell-matrix adhesion"/>
    <property type="evidence" value="ECO:0007669"/>
    <property type="project" value="InterPro"/>
</dbReference>
<feature type="domain" description="EGF-like" evidence="11">
    <location>
        <begin position="94"/>
        <end position="129"/>
    </location>
</feature>
<dbReference type="RefSeq" id="XP_019638233.1">
    <property type="nucleotide sequence ID" value="XM_019782674.1"/>
</dbReference>
<keyword evidence="14" id="KW-1185">Reference proteome</keyword>
<evidence type="ECO:0000259" key="11">
    <source>
        <dbReference type="PROSITE" id="PS50026"/>
    </source>
</evidence>
<keyword evidence="3 9" id="KW-0812">Transmembrane</keyword>
<keyword evidence="6 9" id="KW-0472">Membrane</keyword>
<dbReference type="Pfam" id="PF07645">
    <property type="entry name" value="EGF_CA"/>
    <property type="match status" value="5"/>
</dbReference>
<gene>
    <name evidence="15" type="primary">LOC109480479</name>
</gene>
<keyword evidence="2 8" id="KW-0245">EGF-like domain</keyword>
<comment type="subcellular location">
    <subcellularLocation>
        <location evidence="1">Membrane</location>
    </subcellularLocation>
</comment>
<dbReference type="SMART" id="SM00179">
    <property type="entry name" value="EGF_CA"/>
    <property type="match status" value="8"/>
</dbReference>
<dbReference type="SMART" id="SM00539">
    <property type="entry name" value="NIDO"/>
    <property type="match status" value="1"/>
</dbReference>
<dbReference type="InterPro" id="IPR049883">
    <property type="entry name" value="NOTCH1_EGF-like"/>
</dbReference>
<dbReference type="PANTHER" id="PTHR13802">
    <property type="entry name" value="MUCIN 4-RELATED"/>
    <property type="match status" value="1"/>
</dbReference>
<keyword evidence="10" id="KW-0732">Signal</keyword>
<feature type="transmembrane region" description="Helical" evidence="9">
    <location>
        <begin position="1575"/>
        <end position="1599"/>
    </location>
</feature>
<dbReference type="Pfam" id="PF14670">
    <property type="entry name" value="FXa_inhibition"/>
    <property type="match status" value="1"/>
</dbReference>
<dbReference type="Pfam" id="PF23263">
    <property type="entry name" value="C8-3_MUC4"/>
    <property type="match status" value="1"/>
</dbReference>
<dbReference type="SMART" id="SM00216">
    <property type="entry name" value="VWD"/>
    <property type="match status" value="1"/>
</dbReference>
<dbReference type="PROSITE" id="PS01187">
    <property type="entry name" value="EGF_CA"/>
    <property type="match status" value="2"/>
</dbReference>
<dbReference type="Pfam" id="PF06119">
    <property type="entry name" value="NIDO"/>
    <property type="match status" value="1"/>
</dbReference>
<dbReference type="SUPFAM" id="SSF57184">
    <property type="entry name" value="Growth factor receptor domain"/>
    <property type="match status" value="2"/>
</dbReference>
<dbReference type="GeneID" id="109480479"/>
<dbReference type="GO" id="GO:0005509">
    <property type="term" value="F:calcium ion binding"/>
    <property type="evidence" value="ECO:0007669"/>
    <property type="project" value="InterPro"/>
</dbReference>
<dbReference type="InterPro" id="IPR001846">
    <property type="entry name" value="VWF_type-D"/>
</dbReference>
<dbReference type="InterPro" id="IPR005533">
    <property type="entry name" value="AMOP_dom"/>
</dbReference>
<dbReference type="InterPro" id="IPR051495">
    <property type="entry name" value="Epithelial_Barrier/Signaling"/>
</dbReference>
<dbReference type="InterPro" id="IPR000152">
    <property type="entry name" value="EGF-type_Asp/Asn_hydroxyl_site"/>
</dbReference>
<evidence type="ECO:0000256" key="10">
    <source>
        <dbReference type="SAM" id="SignalP"/>
    </source>
</evidence>
<dbReference type="Pfam" id="PF00094">
    <property type="entry name" value="VWD"/>
    <property type="match status" value="1"/>
</dbReference>
<accession>A0A6P4ZN99</accession>
<dbReference type="InterPro" id="IPR001881">
    <property type="entry name" value="EGF-like_Ca-bd_dom"/>
</dbReference>
<evidence type="ECO:0000256" key="1">
    <source>
        <dbReference type="ARBA" id="ARBA00004370"/>
    </source>
</evidence>
<protein>
    <submittedName>
        <fullName evidence="15">Mucin-like protein</fullName>
    </submittedName>
</protein>
<dbReference type="CDD" id="cd00054">
    <property type="entry name" value="EGF_CA"/>
    <property type="match status" value="5"/>
</dbReference>
<dbReference type="InterPro" id="IPR009030">
    <property type="entry name" value="Growth_fac_rcpt_cys_sf"/>
</dbReference>
<keyword evidence="5 9" id="KW-1133">Transmembrane helix</keyword>
<dbReference type="Gene3D" id="2.10.25.10">
    <property type="entry name" value="Laminin"/>
    <property type="match status" value="11"/>
</dbReference>
<dbReference type="InterPro" id="IPR026823">
    <property type="entry name" value="cEGF"/>
</dbReference>
<dbReference type="FunFam" id="2.10.25.10:FF:000240">
    <property type="entry name" value="Vitamin K-dependent protein S"/>
    <property type="match status" value="1"/>
</dbReference>
<organism evidence="14 15">
    <name type="scientific">Branchiostoma belcheri</name>
    <name type="common">Amphioxus</name>
    <dbReference type="NCBI Taxonomy" id="7741"/>
    <lineage>
        <taxon>Eukaryota</taxon>
        <taxon>Metazoa</taxon>
        <taxon>Chordata</taxon>
        <taxon>Cephalochordata</taxon>
        <taxon>Leptocardii</taxon>
        <taxon>Amphioxiformes</taxon>
        <taxon>Branchiostomatidae</taxon>
        <taxon>Branchiostoma</taxon>
    </lineage>
</organism>
<evidence type="ECO:0000313" key="15">
    <source>
        <dbReference type="RefSeq" id="XP_019638233.1"/>
    </source>
</evidence>
<evidence type="ECO:0000256" key="6">
    <source>
        <dbReference type="ARBA" id="ARBA00023136"/>
    </source>
</evidence>
<dbReference type="KEGG" id="bbel:109480479"/>
<dbReference type="PROSITE" id="PS00022">
    <property type="entry name" value="EGF_1"/>
    <property type="match status" value="2"/>
</dbReference>
<dbReference type="InterPro" id="IPR003886">
    <property type="entry name" value="NIDO_dom"/>
</dbReference>
<evidence type="ECO:0000256" key="2">
    <source>
        <dbReference type="ARBA" id="ARBA00022536"/>
    </source>
</evidence>
<sequence length="1641" mass="180567">MAAVRLFCVVFLMSLAGIAVEGLRGPPGSVCTFVGTRQVSWQIQNRRRRESALGVWDYLKEIFGTRPRYRRSFITVYGTEYFTDHRCCVGWNQIGDTCQAYCHLSCNNGLCVDINVCECDEGWEGQNCDQDIDECWVMIHDCEQGCVNTPGSYNCTCNDGLHLINGTSCHATPDTNECATDNGGCDQNCHNTHGSFTCSCDAGYNLGTDGLSCIDINECSTNTGGCDHFCTNTDGGRNCSCRDGFRLVGETTCRDDDMYPYGEEVEGQPRQWDFSECHKEDLPQEGFRFFGRRHHSVHICDNGIVGFDPIVRPRFPTPIQNVLAFSEAAVLAPFLAKSNATVLNDLPEDQRTQIFYSFHETDDGNPGTEQILNLASLDGRSTPGFFTGDYKAVWALVVTWIRVPPDCTMYANGVCPRPHDQLPVNTFQLVISTDGTLSFANFVYPTLAQQWVSPVEAQVGGAGIFPKTNIAVGGYSAGDGRFFPFTPATSAGLTHDDVDFSGQDNQNRHPGLRFPVSMRNLFRINGGKWKFALQNQDDNSVPQRSVADCSRWLRSQKVEDPTQLFGYGALPSVGSCPCTAEQAWFDSTFNRPHSITSRPSCVTSRRRVYSYVDSERLSMRRMCCYERANWWRQRTISFFRRYRRWRLGGGARRTGLRGGHLIMNSYSADVNAWQSCCVDSAAVRNSWYCDRFVLHRPLSSPPREGCRSYRIRIPWVRYDPHLTTMDGNKYSFNGLGDFLLADVDSGEYQLQCRMSLAPGTDHATMITAMIAYQRDKQPVLIQVVGDSGLEMYVNGSLTDLSVFDGGTDEEDYELEVGDNALVTRPANNSLDVVFFSGITVKATAKKGMLSVEFSSPPELKGKIRGLLGRFDGDQSNDFETSNGTILPVNATERELYEDFGLSWQLTIEDGPRKSLFPSHTRDSFKTRSSFYPHFTDEITFSDPDLEARARTTCGNNTDCLFDVSQTGDLDLGKELVEDEQNFDNRQSVLNLFPPTLSGPDSVYAIVGETVTVVVSATDSTSSSFTFVLGPEVPDTVQLSVRDSEATLVWQVASDSPFKLQLDVYNPENTSAQYWPVVYMCSCQNGGNCDASVDPDPSVAGGENKFFRRTCSCATGYHGERCEMQVDACVVNLHPCFPGSNCTDLPPPAGHGADGYICGPCPDGYTGDGYNCQDRDECAGAEGAVCQHECRNFLGGFDCVCNDGYSLADDRVSCTDVDECRYNLNNCSQLCENTDGAFNCSCRDGFELAADGESCEPSSPCSGAINPGCDPELGWCMVNGTGTAVCSCMKGYRLGADGITCEDEDECLSGHHHCEQFCNNTAGGYNCYCGEGYHTVEDYVVTCLEIDECAEGYDDCTEHERCVNDPGSFHCECKEDNVVVNGICLPGTATTPLTTDKPLTAEPIVTTKASETDKPTNPWTADPTVENVIESDTIVIEILSTIQELMTLIAEFKRALAAALTDFCSQQADRIPACRRDDGDKRRQSYSPAVFHPEDVHVAEGYPKPAASDPTRTTLAFYMSYSDAGDFRAVPLDTLETVLQQSQPQLEAALGDRSFTYVGSLSEYLKSGQVDADNTVLYVIIGVSVSIGVVAIIAATGYLWTKKKRSSKIDDQQHQALPMAVTMAVTSKEGLGADNPIIDTKA</sequence>
<dbReference type="OrthoDB" id="10060424at2759"/>
<feature type="domain" description="AMOP" evidence="12">
    <location>
        <begin position="541"/>
        <end position="696"/>
    </location>
</feature>
<evidence type="ECO:0000256" key="5">
    <source>
        <dbReference type="ARBA" id="ARBA00022989"/>
    </source>
</evidence>
<evidence type="ECO:0000259" key="13">
    <source>
        <dbReference type="PROSITE" id="PS51233"/>
    </source>
</evidence>
<dbReference type="InterPro" id="IPR018097">
    <property type="entry name" value="EGF_Ca-bd_CS"/>
</dbReference>
<keyword evidence="7 8" id="KW-1015">Disulfide bond</keyword>
<comment type="caution">
    <text evidence="8">Lacks conserved residue(s) required for the propagation of feature annotation.</text>
</comment>
<proteinExistence type="predicted"/>
<dbReference type="Proteomes" id="UP000515135">
    <property type="component" value="Unplaced"/>
</dbReference>
<name>A0A6P4ZN99_BRABE</name>
<evidence type="ECO:0000259" key="12">
    <source>
        <dbReference type="PROSITE" id="PS50856"/>
    </source>
</evidence>
<dbReference type="Pfam" id="PF12662">
    <property type="entry name" value="cEGF"/>
    <property type="match status" value="1"/>
</dbReference>
<feature type="disulfide bond" evidence="8">
    <location>
        <begin position="119"/>
        <end position="128"/>
    </location>
</feature>
<evidence type="ECO:0000256" key="4">
    <source>
        <dbReference type="ARBA" id="ARBA00022737"/>
    </source>
</evidence>
<feature type="domain" description="VWFD" evidence="13">
    <location>
        <begin position="712"/>
        <end position="911"/>
    </location>
</feature>
<reference evidence="15" key="1">
    <citation type="submission" date="2025-08" db="UniProtKB">
        <authorList>
            <consortium name="RefSeq"/>
        </authorList>
    </citation>
    <scope>IDENTIFICATION</scope>
    <source>
        <tissue evidence="15">Gonad</tissue>
    </source>
</reference>
<dbReference type="PANTHER" id="PTHR13802:SF52">
    <property type="entry name" value="MUCIN-4"/>
    <property type="match status" value="1"/>
</dbReference>
<dbReference type="PROSITE" id="PS50856">
    <property type="entry name" value="AMOP"/>
    <property type="match status" value="1"/>
</dbReference>
<keyword evidence="4" id="KW-0677">Repeat</keyword>
<evidence type="ECO:0000256" key="8">
    <source>
        <dbReference type="PROSITE-ProRule" id="PRU00076"/>
    </source>
</evidence>
<dbReference type="PROSITE" id="PS01186">
    <property type="entry name" value="EGF_2"/>
    <property type="match status" value="6"/>
</dbReference>
<feature type="chain" id="PRO_5028251183" evidence="10">
    <location>
        <begin position="23"/>
        <end position="1641"/>
    </location>
</feature>
<feature type="signal peptide" evidence="10">
    <location>
        <begin position="1"/>
        <end position="22"/>
    </location>
</feature>
<dbReference type="PROSITE" id="PS50026">
    <property type="entry name" value="EGF_3"/>
    <property type="match status" value="1"/>
</dbReference>
<dbReference type="SMART" id="SM00181">
    <property type="entry name" value="EGF"/>
    <property type="match status" value="11"/>
</dbReference>
<dbReference type="PROSITE" id="PS51233">
    <property type="entry name" value="VWFD"/>
    <property type="match status" value="1"/>
</dbReference>
<dbReference type="GO" id="GO:0016020">
    <property type="term" value="C:membrane"/>
    <property type="evidence" value="ECO:0007669"/>
    <property type="project" value="UniProtKB-SubCell"/>
</dbReference>